<feature type="compositionally biased region" description="Polar residues" evidence="3">
    <location>
        <begin position="203"/>
        <end position="212"/>
    </location>
</feature>
<evidence type="ECO:0000313" key="6">
    <source>
        <dbReference type="Proteomes" id="UP000694941"/>
    </source>
</evidence>
<dbReference type="Pfam" id="PF00617">
    <property type="entry name" value="RasGEF"/>
    <property type="match status" value="1"/>
</dbReference>
<feature type="compositionally biased region" description="Polar residues" evidence="3">
    <location>
        <begin position="707"/>
        <end position="720"/>
    </location>
</feature>
<dbReference type="PANTHER" id="PTHR23113">
    <property type="entry name" value="GUANINE NUCLEOTIDE EXCHANGE FACTOR"/>
    <property type="match status" value="1"/>
</dbReference>
<reference evidence="7" key="1">
    <citation type="submission" date="2025-08" db="UniProtKB">
        <authorList>
            <consortium name="RefSeq"/>
        </authorList>
    </citation>
    <scope>IDENTIFICATION</scope>
    <source>
        <tissue evidence="7">Muscle</tissue>
    </source>
</reference>
<dbReference type="InterPro" id="IPR001895">
    <property type="entry name" value="RASGEF_cat_dom"/>
</dbReference>
<dbReference type="SMART" id="SM00147">
    <property type="entry name" value="RasGEF"/>
    <property type="match status" value="1"/>
</dbReference>
<dbReference type="InterPro" id="IPR008937">
    <property type="entry name" value="Ras-like_GEF"/>
</dbReference>
<dbReference type="PROSITE" id="PS50009">
    <property type="entry name" value="RASGEF_CAT"/>
    <property type="match status" value="1"/>
</dbReference>
<gene>
    <name evidence="7" type="primary">LOC106474845</name>
</gene>
<name>A0ABM1BYB6_LIMPO</name>
<dbReference type="RefSeq" id="XP_013790994.1">
    <property type="nucleotide sequence ID" value="XM_013935540.2"/>
</dbReference>
<dbReference type="SUPFAM" id="SSF48366">
    <property type="entry name" value="Ras GEF"/>
    <property type="match status" value="1"/>
</dbReference>
<evidence type="ECO:0000259" key="4">
    <source>
        <dbReference type="PROSITE" id="PS50009"/>
    </source>
</evidence>
<keyword evidence="6" id="KW-1185">Reference proteome</keyword>
<feature type="region of interest" description="Disordered" evidence="3">
    <location>
        <begin position="473"/>
        <end position="499"/>
    </location>
</feature>
<evidence type="ECO:0000313" key="7">
    <source>
        <dbReference type="RefSeq" id="XP_013790994.1"/>
    </source>
</evidence>
<evidence type="ECO:0000256" key="2">
    <source>
        <dbReference type="PROSITE-ProRule" id="PRU00168"/>
    </source>
</evidence>
<feature type="domain" description="N-terminal Ras-GEF" evidence="5">
    <location>
        <begin position="739"/>
        <end position="859"/>
    </location>
</feature>
<feature type="region of interest" description="Disordered" evidence="3">
    <location>
        <begin position="622"/>
        <end position="725"/>
    </location>
</feature>
<evidence type="ECO:0000256" key="1">
    <source>
        <dbReference type="ARBA" id="ARBA00022658"/>
    </source>
</evidence>
<keyword evidence="1 2" id="KW-0344">Guanine-nucleotide releasing factor</keyword>
<feature type="region of interest" description="Disordered" evidence="3">
    <location>
        <begin position="249"/>
        <end position="290"/>
    </location>
</feature>
<dbReference type="InterPro" id="IPR036964">
    <property type="entry name" value="RASGEF_cat_dom_sf"/>
</dbReference>
<feature type="compositionally biased region" description="Polar residues" evidence="3">
    <location>
        <begin position="669"/>
        <end position="688"/>
    </location>
</feature>
<dbReference type="Gene3D" id="1.10.840.10">
    <property type="entry name" value="Ras guanine-nucleotide exchange factors catalytic domain"/>
    <property type="match status" value="1"/>
</dbReference>
<feature type="region of interest" description="Disordered" evidence="3">
    <location>
        <begin position="1"/>
        <end position="26"/>
    </location>
</feature>
<dbReference type="InterPro" id="IPR019804">
    <property type="entry name" value="Ras_G-nucl-exch_fac_CS"/>
</dbReference>
<accession>A0ABM1BYB6</accession>
<dbReference type="PROSITE" id="PS00720">
    <property type="entry name" value="RASGEF"/>
    <property type="match status" value="1"/>
</dbReference>
<sequence>MYNKIMSAKGEKTDLSRPRGGKLAKRARSFKEDIIGKIAQKRGPLSPGKASKLKGKVIEGDSETEEVGKSRTGNEIEDLHTDVQDLRTALRFIQEVVEKEKTVEVLPGCANLVLETVFNIQSSLKRVLNNDQSSLVLSSFSQVYQTLANLIKWSDNALHVTNNSDTTIVSNVYEIIQQLQEAVEALVQLFMNRVKNKDKLSPGLTSSVQESITVKPDSPQRNSLPDIPLTPREREILEKTKFAELHQNSQSLETKRLHHSASSDSILNSDTQKVKEENIPPPKPPLPSKKDLNLHYLFKAGLSEPAPPIPPKKRNVNGPMACSQIDSGDSSRSPHDVQNIWSYTSGNFSNYIASSVVRTDATSVGFPHWNSPYDFFSSTPVSKSLGSSVDSNLDYSTDDLQTMSTPKGFLFNQKNQEVSIHQLGFSHTESYRNLSASVRSPVSTDLGRMVESCVSHFSKESKQTNLIITSGMGSENTSPEHPPALPAKQRVAPRTRRPSQYDNVPTYTFLLAETNGFGMVGTSVCSRGHSPQPVLEHQSWVDGSHDPTCPIHSTRHTPEVGDPPPLPMKKKNIMAYMQTLSYQPDEGDILCHSQFTFHAMETRLQQQNFILTQPQSSITARVSSSEDSVISDGQSSLSSLERSFGDEEQPASPATTPPALPPKKGKTQVPIQKENSQTQLSELDTENASSKDEDKISSPMEKESEQIKSPTPSVKETENSPLDEQEVTQYLIWKKPNEEGPEVRGGPIDAIIVQAAKAGKKDFLYQEAFLTTYRTILSPMELINKLLYRFNKFIHLNDSKQRAARNVFSLLVRVADDLCVSDIEHGVFQKLLDFIYQLVSSGELTFARVLRKTVVEKCEAHRFSQQSLQILLTSLNVHTCQASLLDFKSEVLAEQMTLLDAELFQKIEIPEVLLWVKEQKEDLSPNLTSFTEHFNKMSYWVRSRILEQNDARDREKYVTRFIKILKHLRKLNNFNSYLAVLSALDSAPIRRLEWQKNITEGLKEYCALIDSSSSFRAYRQALAETEPPCIPYIGLILQDLTFVHIGNNDFLPDGNVNFSKRWQQFNILENMRRFRKAHYPFKRNEQVISFFNRFDEYLCEESMWQISETIKPRGGKKC</sequence>
<feature type="domain" description="Ras-GEF" evidence="4">
    <location>
        <begin position="888"/>
        <end position="1113"/>
    </location>
</feature>
<dbReference type="InterPro" id="IPR000651">
    <property type="entry name" value="Ras-like_Gua-exchang_fac_N"/>
</dbReference>
<feature type="compositionally biased region" description="Polar residues" evidence="3">
    <location>
        <begin position="260"/>
        <end position="271"/>
    </location>
</feature>
<dbReference type="SMART" id="SM00229">
    <property type="entry name" value="RasGEFN"/>
    <property type="match status" value="1"/>
</dbReference>
<dbReference type="PANTHER" id="PTHR23113:SF224">
    <property type="entry name" value="RAP GUANINE NUCLEOTIDE EXCHANGE FACTOR 1"/>
    <property type="match status" value="1"/>
</dbReference>
<dbReference type="Pfam" id="PF00618">
    <property type="entry name" value="RasGEF_N"/>
    <property type="match status" value="1"/>
</dbReference>
<proteinExistence type="predicted"/>
<evidence type="ECO:0000259" key="5">
    <source>
        <dbReference type="PROSITE" id="PS50212"/>
    </source>
</evidence>
<protein>
    <submittedName>
        <fullName evidence="7">Rap guanine nucleotide exchange factor 1-like</fullName>
    </submittedName>
</protein>
<evidence type="ECO:0000256" key="3">
    <source>
        <dbReference type="SAM" id="MobiDB-lite"/>
    </source>
</evidence>
<feature type="region of interest" description="Disordered" evidence="3">
    <location>
        <begin position="200"/>
        <end position="232"/>
    </location>
</feature>
<dbReference type="CDD" id="cd00155">
    <property type="entry name" value="RasGEF"/>
    <property type="match status" value="1"/>
</dbReference>
<feature type="compositionally biased region" description="Basic and acidic residues" evidence="3">
    <location>
        <begin position="689"/>
        <end position="706"/>
    </location>
</feature>
<dbReference type="InterPro" id="IPR023578">
    <property type="entry name" value="Ras_GEF_dom_sf"/>
</dbReference>
<dbReference type="GeneID" id="106474845"/>
<feature type="compositionally biased region" description="Polar residues" evidence="3">
    <location>
        <begin position="622"/>
        <end position="641"/>
    </location>
</feature>
<dbReference type="Gene3D" id="1.20.870.10">
    <property type="entry name" value="Son of sevenless (SoS) protein Chain: S domain 1"/>
    <property type="match status" value="1"/>
</dbReference>
<dbReference type="Proteomes" id="UP000694941">
    <property type="component" value="Unplaced"/>
</dbReference>
<feature type="region of interest" description="Disordered" evidence="3">
    <location>
        <begin position="303"/>
        <end position="338"/>
    </location>
</feature>
<organism evidence="6 7">
    <name type="scientific">Limulus polyphemus</name>
    <name type="common">Atlantic horseshoe crab</name>
    <dbReference type="NCBI Taxonomy" id="6850"/>
    <lineage>
        <taxon>Eukaryota</taxon>
        <taxon>Metazoa</taxon>
        <taxon>Ecdysozoa</taxon>
        <taxon>Arthropoda</taxon>
        <taxon>Chelicerata</taxon>
        <taxon>Merostomata</taxon>
        <taxon>Xiphosura</taxon>
        <taxon>Limulidae</taxon>
        <taxon>Limulus</taxon>
    </lineage>
</organism>
<dbReference type="PROSITE" id="PS50212">
    <property type="entry name" value="RASGEF_NTER"/>
    <property type="match status" value="1"/>
</dbReference>